<dbReference type="AlphaFoldDB" id="A0A5B8YPE7"/>
<dbReference type="KEGG" id="anp:FK178_12605"/>
<evidence type="ECO:0000256" key="1">
    <source>
        <dbReference type="ARBA" id="ARBA00022729"/>
    </source>
</evidence>
<dbReference type="EMBL" id="CP042476">
    <property type="protein sequence ID" value="QED38503.1"/>
    <property type="molecule type" value="Genomic_DNA"/>
</dbReference>
<protein>
    <submittedName>
        <fullName evidence="2">DUF4292 domain-containing protein</fullName>
    </submittedName>
</protein>
<organism evidence="2 3">
    <name type="scientific">Antarcticibacterium arcticum</name>
    <dbReference type="NCBI Taxonomy" id="2585771"/>
    <lineage>
        <taxon>Bacteria</taxon>
        <taxon>Pseudomonadati</taxon>
        <taxon>Bacteroidota</taxon>
        <taxon>Flavobacteriia</taxon>
        <taxon>Flavobacteriales</taxon>
        <taxon>Flavobacteriaceae</taxon>
        <taxon>Antarcticibacterium</taxon>
    </lineage>
</organism>
<dbReference type="PROSITE" id="PS51257">
    <property type="entry name" value="PROKAR_LIPOPROTEIN"/>
    <property type="match status" value="1"/>
</dbReference>
<dbReference type="Proteomes" id="UP000321954">
    <property type="component" value="Chromosome"/>
</dbReference>
<reference evidence="2 3" key="1">
    <citation type="submission" date="2019-08" db="EMBL/GenBank/DDBJ databases">
        <title>Antarcticibacterium arcticum sp. nov., a bacterium isolated from marine sediment of the Canadian Beaufort Sea.</title>
        <authorList>
            <person name="Lee Y.M."/>
            <person name="Baek K."/>
            <person name="Lee D.-H."/>
            <person name="Shin S.C."/>
            <person name="Jin Y.K."/>
            <person name="Park Y."/>
        </authorList>
    </citation>
    <scope>NUCLEOTIDE SEQUENCE [LARGE SCALE GENOMIC DNA]</scope>
    <source>
        <strain evidence="2 3">PAMC 28998</strain>
    </source>
</reference>
<dbReference type="Pfam" id="PF14125">
    <property type="entry name" value="DUF4292"/>
    <property type="match status" value="1"/>
</dbReference>
<sequence>MYRRIIILISIAFFIVSCGSKKKAFEMEDAATSKVVTMHYNNEAQFKTLNSRMRLKYQDEERSQSVTVSFRMEKDNTIWMSAQLLGIPLAKALITRDRVSYFEKINKTYFDGDYSLLSKWLGTPLDFDKLQNLLLGQTIYDLREDRYKLTESTRGYQLVPSNELDVIKKLFLLDPQSYKATAQQLSQENENRNVTVTYPKYQRVSGQTIPEDIRIVANESGKGTQIEISMRSVILNESVTFPFEIPSGYEEIVID</sequence>
<proteinExistence type="predicted"/>
<keyword evidence="3" id="KW-1185">Reference proteome</keyword>
<dbReference type="OrthoDB" id="849114at2"/>
<keyword evidence="1" id="KW-0732">Signal</keyword>
<evidence type="ECO:0000313" key="2">
    <source>
        <dbReference type="EMBL" id="QED38503.1"/>
    </source>
</evidence>
<dbReference type="InterPro" id="IPR025634">
    <property type="entry name" value="DUF4292"/>
</dbReference>
<accession>A0A5B8YPE7</accession>
<dbReference type="SUPFAM" id="SSF89392">
    <property type="entry name" value="Prokaryotic lipoproteins and lipoprotein localization factors"/>
    <property type="match status" value="1"/>
</dbReference>
<gene>
    <name evidence="2" type="ORF">FK178_12605</name>
</gene>
<dbReference type="RefSeq" id="WP_146835755.1">
    <property type="nucleotide sequence ID" value="NZ_CP042476.1"/>
</dbReference>
<dbReference type="Gene3D" id="2.50.20.10">
    <property type="entry name" value="Lipoprotein localisation LolA/LolB/LppX"/>
    <property type="match status" value="1"/>
</dbReference>
<evidence type="ECO:0000313" key="3">
    <source>
        <dbReference type="Proteomes" id="UP000321954"/>
    </source>
</evidence>
<name>A0A5B8YPE7_9FLAO</name>
<dbReference type="InterPro" id="IPR029046">
    <property type="entry name" value="LolA/LolB/LppX"/>
</dbReference>